<reference evidence="1" key="2">
    <citation type="journal article" date="2016" name="Mol. Ecol.">
        <title>Population genomics of the filarial nematode parasite Wuchereria bancrofti from mosquitoes.</title>
        <authorList>
            <person name="Small S.T."/>
            <person name="Reimer L.J."/>
            <person name="Tisch D.J."/>
            <person name="King C.L."/>
            <person name="Christensen B.M."/>
            <person name="Siba P.M."/>
            <person name="Kazura J.W."/>
            <person name="Serre D."/>
            <person name="Zimmerman P.A."/>
        </authorList>
    </citation>
    <scope>NUCLEOTIDE SEQUENCE</scope>
    <source>
        <strain evidence="1">pt0022</strain>
    </source>
</reference>
<reference evidence="1" key="1">
    <citation type="submission" date="2015-03" db="EMBL/GenBank/DDBJ databases">
        <title>Wuchereria bancrofti Genome Sequencing Papua New Guinea Strain.</title>
        <authorList>
            <person name="Small S.T."/>
            <person name="Serre D."/>
            <person name="Zimmerman P.A."/>
        </authorList>
    </citation>
    <scope>NUCLEOTIDE SEQUENCE [LARGE SCALE GENOMIC DNA]</scope>
    <source>
        <strain evidence="1">pt0022</strain>
    </source>
</reference>
<accession>A0AAF5PHC1</accession>
<proteinExistence type="predicted"/>
<reference evidence="2" key="3">
    <citation type="submission" date="2024-02" db="UniProtKB">
        <authorList>
            <consortium name="WormBaseParasite"/>
        </authorList>
    </citation>
    <scope>IDENTIFICATION</scope>
    <source>
        <strain evidence="2">pt0022</strain>
    </source>
</reference>
<name>A0AAF5PHC1_WUCBA</name>
<evidence type="ECO:0000313" key="1">
    <source>
        <dbReference type="Proteomes" id="UP000093561"/>
    </source>
</evidence>
<sequence length="94" mass="10880">MWKDQQRKLEIVNKVSKSTLESEIITVETYVNNLIMIMMALKHFKGTITKQNGQYQVSGPWKDSTVSLIDNYGFCLGRLKTSIKRLQTDKQILN</sequence>
<dbReference type="Proteomes" id="UP000093561">
    <property type="component" value="Unassembled WGS sequence"/>
</dbReference>
<dbReference type="AlphaFoldDB" id="A0AAF5PHC1"/>
<protein>
    <submittedName>
        <fullName evidence="2">Uncharacterized protein</fullName>
    </submittedName>
</protein>
<organism evidence="1 2">
    <name type="scientific">Wuchereria bancrofti</name>
    <dbReference type="NCBI Taxonomy" id="6293"/>
    <lineage>
        <taxon>Eukaryota</taxon>
        <taxon>Metazoa</taxon>
        <taxon>Ecdysozoa</taxon>
        <taxon>Nematoda</taxon>
        <taxon>Chromadorea</taxon>
        <taxon>Rhabditida</taxon>
        <taxon>Spirurina</taxon>
        <taxon>Spiruromorpha</taxon>
        <taxon>Filarioidea</taxon>
        <taxon>Onchocercidae</taxon>
        <taxon>Wuchereria</taxon>
    </lineage>
</organism>
<dbReference type="WBParaSite" id="mrna-Wban_00620">
    <property type="protein sequence ID" value="mrna-Wban_00620"/>
    <property type="gene ID" value="Wban_00620"/>
</dbReference>
<evidence type="ECO:0000313" key="2">
    <source>
        <dbReference type="WBParaSite" id="mrna-Wban_00620"/>
    </source>
</evidence>